<sequence length="104" mass="11908">MKFWAREVKSGQQYEAKILEGFYLNITHVSLGEVDEESKEFCLVHIIVNGKKLVVAALDRMWLPSEFVNVVCFKNFHISHTLSKGSVYLYGTLEELEESPKKGV</sequence>
<evidence type="ECO:0000313" key="3">
    <source>
        <dbReference type="Proteomes" id="UP001157418"/>
    </source>
</evidence>
<dbReference type="Gene3D" id="2.60.120.340">
    <property type="entry name" value="Nucleoplasmin core domain"/>
    <property type="match status" value="1"/>
</dbReference>
<comment type="caution">
    <text evidence="2">The sequence shown here is derived from an EMBL/GenBank/DDBJ whole genome shotgun (WGS) entry which is preliminary data.</text>
</comment>
<accession>A0AAU9P9E9</accession>
<feature type="domain" description="Nucleoplasmin-like" evidence="1">
    <location>
        <begin position="3"/>
        <end position="92"/>
    </location>
</feature>
<dbReference type="Pfam" id="PF17800">
    <property type="entry name" value="NPL"/>
    <property type="match status" value="1"/>
</dbReference>
<reference evidence="2 3" key="1">
    <citation type="submission" date="2022-01" db="EMBL/GenBank/DDBJ databases">
        <authorList>
            <person name="Xiong W."/>
            <person name="Schranz E."/>
        </authorList>
    </citation>
    <scope>NUCLEOTIDE SEQUENCE [LARGE SCALE GENOMIC DNA]</scope>
</reference>
<evidence type="ECO:0000259" key="1">
    <source>
        <dbReference type="Pfam" id="PF17800"/>
    </source>
</evidence>
<dbReference type="InterPro" id="IPR041232">
    <property type="entry name" value="NPL"/>
</dbReference>
<organism evidence="2 3">
    <name type="scientific">Lactuca virosa</name>
    <dbReference type="NCBI Taxonomy" id="75947"/>
    <lineage>
        <taxon>Eukaryota</taxon>
        <taxon>Viridiplantae</taxon>
        <taxon>Streptophyta</taxon>
        <taxon>Embryophyta</taxon>
        <taxon>Tracheophyta</taxon>
        <taxon>Spermatophyta</taxon>
        <taxon>Magnoliopsida</taxon>
        <taxon>eudicotyledons</taxon>
        <taxon>Gunneridae</taxon>
        <taxon>Pentapetalae</taxon>
        <taxon>asterids</taxon>
        <taxon>campanulids</taxon>
        <taxon>Asterales</taxon>
        <taxon>Asteraceae</taxon>
        <taxon>Cichorioideae</taxon>
        <taxon>Cichorieae</taxon>
        <taxon>Lactucinae</taxon>
        <taxon>Lactuca</taxon>
    </lineage>
</organism>
<proteinExistence type="predicted"/>
<protein>
    <recommendedName>
        <fullName evidence="1">Nucleoplasmin-like domain-containing protein</fullName>
    </recommendedName>
</protein>
<evidence type="ECO:0000313" key="2">
    <source>
        <dbReference type="EMBL" id="CAH1446705.1"/>
    </source>
</evidence>
<name>A0AAU9P9E9_9ASTR</name>
<dbReference type="Proteomes" id="UP001157418">
    <property type="component" value="Unassembled WGS sequence"/>
</dbReference>
<dbReference type="AlphaFoldDB" id="A0AAU9P9E9"/>
<gene>
    <name evidence="2" type="ORF">LVIROSA_LOCUS32380</name>
</gene>
<dbReference type="EMBL" id="CAKMRJ010005523">
    <property type="protein sequence ID" value="CAH1446705.1"/>
    <property type="molecule type" value="Genomic_DNA"/>
</dbReference>
<keyword evidence="3" id="KW-1185">Reference proteome</keyword>